<evidence type="ECO:0000313" key="2">
    <source>
        <dbReference type="EMBL" id="KAG6504775.1"/>
    </source>
</evidence>
<dbReference type="AlphaFoldDB" id="A0A8J5L8V0"/>
<sequence>MSPRGLPVIVFLQFALMICMARSVAMKRRRISRSSGMVKKPLQRAVLRKMRRLKELVPGCCRNTAIGFEELLRTTAQYVTFLELKIIILKRTIDLRGGFNKSN</sequence>
<evidence type="ECO:0000313" key="3">
    <source>
        <dbReference type="Proteomes" id="UP000734854"/>
    </source>
</evidence>
<proteinExistence type="predicted"/>
<feature type="transmembrane region" description="Helical" evidence="1">
    <location>
        <begin position="6"/>
        <end position="25"/>
    </location>
</feature>
<keyword evidence="3" id="KW-1185">Reference proteome</keyword>
<keyword evidence="1" id="KW-0472">Membrane</keyword>
<dbReference type="Proteomes" id="UP000734854">
    <property type="component" value="Unassembled WGS sequence"/>
</dbReference>
<gene>
    <name evidence="2" type="ORF">ZIOFF_037122</name>
</gene>
<dbReference type="EMBL" id="JACMSC010000010">
    <property type="protein sequence ID" value="KAG6504775.1"/>
    <property type="molecule type" value="Genomic_DNA"/>
</dbReference>
<protein>
    <recommendedName>
        <fullName evidence="4">BHLH domain-containing protein</fullName>
    </recommendedName>
</protein>
<reference evidence="2 3" key="1">
    <citation type="submission" date="2020-08" db="EMBL/GenBank/DDBJ databases">
        <title>Plant Genome Project.</title>
        <authorList>
            <person name="Zhang R.-G."/>
        </authorList>
    </citation>
    <scope>NUCLEOTIDE SEQUENCE [LARGE SCALE GENOMIC DNA]</scope>
    <source>
        <tissue evidence="2">Rhizome</tissue>
    </source>
</reference>
<keyword evidence="1" id="KW-1133">Transmembrane helix</keyword>
<comment type="caution">
    <text evidence="2">The sequence shown here is derived from an EMBL/GenBank/DDBJ whole genome shotgun (WGS) entry which is preliminary data.</text>
</comment>
<name>A0A8J5L8V0_ZINOF</name>
<evidence type="ECO:0000256" key="1">
    <source>
        <dbReference type="SAM" id="Phobius"/>
    </source>
</evidence>
<evidence type="ECO:0008006" key="4">
    <source>
        <dbReference type="Google" id="ProtNLM"/>
    </source>
</evidence>
<organism evidence="2 3">
    <name type="scientific">Zingiber officinale</name>
    <name type="common">Ginger</name>
    <name type="synonym">Amomum zingiber</name>
    <dbReference type="NCBI Taxonomy" id="94328"/>
    <lineage>
        <taxon>Eukaryota</taxon>
        <taxon>Viridiplantae</taxon>
        <taxon>Streptophyta</taxon>
        <taxon>Embryophyta</taxon>
        <taxon>Tracheophyta</taxon>
        <taxon>Spermatophyta</taxon>
        <taxon>Magnoliopsida</taxon>
        <taxon>Liliopsida</taxon>
        <taxon>Zingiberales</taxon>
        <taxon>Zingiberaceae</taxon>
        <taxon>Zingiber</taxon>
    </lineage>
</organism>
<accession>A0A8J5L8V0</accession>
<keyword evidence="1" id="KW-0812">Transmembrane</keyword>